<gene>
    <name evidence="2" type="ORF">MAR_023488</name>
</gene>
<dbReference type="Pfam" id="PF07648">
    <property type="entry name" value="Kazal_2"/>
    <property type="match status" value="1"/>
</dbReference>
<name>A0ABY7DRZ4_MYAAR</name>
<evidence type="ECO:0000313" key="2">
    <source>
        <dbReference type="EMBL" id="WAQ99115.1"/>
    </source>
</evidence>
<feature type="domain" description="Kazal-like" evidence="1">
    <location>
        <begin position="123"/>
        <end position="169"/>
    </location>
</feature>
<keyword evidence="3" id="KW-1185">Reference proteome</keyword>
<feature type="domain" description="Kazal-like" evidence="1">
    <location>
        <begin position="49"/>
        <end position="81"/>
    </location>
</feature>
<dbReference type="Gene3D" id="3.30.60.30">
    <property type="match status" value="3"/>
</dbReference>
<sequence length="169" mass="18463">MNQRDINSAYSLFFTLNLPTVCAFEAWVFEMIHYVIATDVVAAEMLVEGDIRRSCDCQCIYKPECGVDGVTYANECVRNCSGVAKRNDGQCDCSCTKEYAPVCGTNGVTYPNKCALDCKGVAKKYDGACTCTCTKEYAPVCGKDGVTYPNKCVMACKNVEEKHKGPCSN</sequence>
<dbReference type="InterPro" id="IPR002350">
    <property type="entry name" value="Kazal_dom"/>
</dbReference>
<feature type="domain" description="Kazal-like" evidence="1">
    <location>
        <begin position="85"/>
        <end position="119"/>
    </location>
</feature>
<dbReference type="SMART" id="SM00280">
    <property type="entry name" value="KAZAL"/>
    <property type="match status" value="3"/>
</dbReference>
<dbReference type="PANTHER" id="PTHR21131">
    <property type="entry name" value="SERINE-TYPE ENDOPEPTIDASE INHIBITOR"/>
    <property type="match status" value="1"/>
</dbReference>
<proteinExistence type="predicted"/>
<dbReference type="PANTHER" id="PTHR21131:SF0">
    <property type="entry name" value="GEO10195P1-RELATED"/>
    <property type="match status" value="1"/>
</dbReference>
<protein>
    <submittedName>
        <fullName evidence="2">DPGN-like protein</fullName>
    </submittedName>
</protein>
<dbReference type="EMBL" id="CP111014">
    <property type="protein sequence ID" value="WAQ99115.1"/>
    <property type="molecule type" value="Genomic_DNA"/>
</dbReference>
<dbReference type="InterPro" id="IPR053265">
    <property type="entry name" value="Serpin"/>
</dbReference>
<dbReference type="Pfam" id="PF00050">
    <property type="entry name" value="Kazal_1"/>
    <property type="match status" value="2"/>
</dbReference>
<accession>A0ABY7DRZ4</accession>
<dbReference type="InterPro" id="IPR036058">
    <property type="entry name" value="Kazal_dom_sf"/>
</dbReference>
<reference evidence="2" key="1">
    <citation type="submission" date="2022-11" db="EMBL/GenBank/DDBJ databases">
        <title>Centuries of genome instability and evolution in soft-shell clam transmissible cancer (bioRxiv).</title>
        <authorList>
            <person name="Hart S.F.M."/>
            <person name="Yonemitsu M.A."/>
            <person name="Giersch R.M."/>
            <person name="Beal B.F."/>
            <person name="Arriagada G."/>
            <person name="Davis B.W."/>
            <person name="Ostrander E.A."/>
            <person name="Goff S.P."/>
            <person name="Metzger M.J."/>
        </authorList>
    </citation>
    <scope>NUCLEOTIDE SEQUENCE</scope>
    <source>
        <strain evidence="2">MELC-2E11</strain>
        <tissue evidence="2">Siphon/mantle</tissue>
    </source>
</reference>
<dbReference type="SUPFAM" id="SSF100895">
    <property type="entry name" value="Kazal-type serine protease inhibitors"/>
    <property type="match status" value="3"/>
</dbReference>
<organism evidence="2 3">
    <name type="scientific">Mya arenaria</name>
    <name type="common">Soft-shell clam</name>
    <dbReference type="NCBI Taxonomy" id="6604"/>
    <lineage>
        <taxon>Eukaryota</taxon>
        <taxon>Metazoa</taxon>
        <taxon>Spiralia</taxon>
        <taxon>Lophotrochozoa</taxon>
        <taxon>Mollusca</taxon>
        <taxon>Bivalvia</taxon>
        <taxon>Autobranchia</taxon>
        <taxon>Heteroconchia</taxon>
        <taxon>Euheterodonta</taxon>
        <taxon>Imparidentia</taxon>
        <taxon>Neoheterodontei</taxon>
        <taxon>Myida</taxon>
        <taxon>Myoidea</taxon>
        <taxon>Myidae</taxon>
        <taxon>Mya</taxon>
    </lineage>
</organism>
<dbReference type="Proteomes" id="UP001164746">
    <property type="component" value="Chromosome 3"/>
</dbReference>
<evidence type="ECO:0000313" key="3">
    <source>
        <dbReference type="Proteomes" id="UP001164746"/>
    </source>
</evidence>
<evidence type="ECO:0000259" key="1">
    <source>
        <dbReference type="PROSITE" id="PS51465"/>
    </source>
</evidence>
<dbReference type="CDD" id="cd00104">
    <property type="entry name" value="KAZAL_FS"/>
    <property type="match status" value="2"/>
</dbReference>
<dbReference type="PROSITE" id="PS00282">
    <property type="entry name" value="KAZAL_1"/>
    <property type="match status" value="1"/>
</dbReference>
<dbReference type="PROSITE" id="PS51465">
    <property type="entry name" value="KAZAL_2"/>
    <property type="match status" value="3"/>
</dbReference>